<accession>A0A9E7TML1</accession>
<name>A0A9E7TML1_9EURY</name>
<evidence type="ECO:0000313" key="2">
    <source>
        <dbReference type="Proteomes" id="UP001060368"/>
    </source>
</evidence>
<evidence type="ECO:0000313" key="1">
    <source>
        <dbReference type="EMBL" id="UUX93391.1"/>
    </source>
</evidence>
<sequence length="50" mass="6052">MDVILQQQELYKEVSGDVTEREINSEKYMQGKEIIIIPVWKYMLYPELYP</sequence>
<dbReference type="AlphaFoldDB" id="A0A9E7TML1"/>
<protein>
    <submittedName>
        <fullName evidence="1">Uncharacterized protein</fullName>
    </submittedName>
</protein>
<dbReference type="KEGG" id="mend:L6E24_04495"/>
<keyword evidence="2" id="KW-1185">Reference proteome</keyword>
<gene>
    <name evidence="1" type="ORF">L6E24_04495</name>
</gene>
<organism evidence="1 2">
    <name type="scientific">Methanoplanus endosymbiosus</name>
    <dbReference type="NCBI Taxonomy" id="33865"/>
    <lineage>
        <taxon>Archaea</taxon>
        <taxon>Methanobacteriati</taxon>
        <taxon>Methanobacteriota</taxon>
        <taxon>Stenosarchaea group</taxon>
        <taxon>Methanomicrobia</taxon>
        <taxon>Methanomicrobiales</taxon>
        <taxon>Methanomicrobiaceae</taxon>
        <taxon>Methanoplanus</taxon>
    </lineage>
</organism>
<proteinExistence type="predicted"/>
<dbReference type="EMBL" id="CP096115">
    <property type="protein sequence ID" value="UUX93391.1"/>
    <property type="molecule type" value="Genomic_DNA"/>
</dbReference>
<dbReference type="RefSeq" id="WP_257743530.1">
    <property type="nucleotide sequence ID" value="NZ_CP096115.1"/>
</dbReference>
<dbReference type="Proteomes" id="UP001060368">
    <property type="component" value="Chromosome"/>
</dbReference>
<dbReference type="GeneID" id="74306929"/>
<reference evidence="1" key="1">
    <citation type="submission" date="2022-04" db="EMBL/GenBank/DDBJ databases">
        <title>Complete genome of Methanoplanus endosymbiosus DSM 3599.</title>
        <authorList>
            <person name="Chen S.-C."/>
            <person name="You Y.-T."/>
            <person name="Zhou Y.-Z."/>
            <person name="Lai M.-C."/>
        </authorList>
    </citation>
    <scope>NUCLEOTIDE SEQUENCE</scope>
    <source>
        <strain evidence="1">DSM 3599</strain>
    </source>
</reference>